<dbReference type="AlphaFoldDB" id="A0A4Y2DCF8"/>
<name>A0A4Y2DCF8_ARAVE</name>
<comment type="caution">
    <text evidence="2">The sequence shown here is derived from an EMBL/GenBank/DDBJ whole genome shotgun (WGS) entry which is preliminary data.</text>
</comment>
<reference evidence="2 3" key="1">
    <citation type="journal article" date="2019" name="Sci. Rep.">
        <title>Orb-weaving spider Araneus ventricosus genome elucidates the spidroin gene catalogue.</title>
        <authorList>
            <person name="Kono N."/>
            <person name="Nakamura H."/>
            <person name="Ohtoshi R."/>
            <person name="Moran D.A.P."/>
            <person name="Shinohara A."/>
            <person name="Yoshida Y."/>
            <person name="Fujiwara M."/>
            <person name="Mori M."/>
            <person name="Tomita M."/>
            <person name="Arakawa K."/>
        </authorList>
    </citation>
    <scope>NUCLEOTIDE SEQUENCE [LARGE SCALE GENOMIC DNA]</scope>
</reference>
<organism evidence="2 3">
    <name type="scientific">Araneus ventricosus</name>
    <name type="common">Orbweaver spider</name>
    <name type="synonym">Epeira ventricosa</name>
    <dbReference type="NCBI Taxonomy" id="182803"/>
    <lineage>
        <taxon>Eukaryota</taxon>
        <taxon>Metazoa</taxon>
        <taxon>Ecdysozoa</taxon>
        <taxon>Arthropoda</taxon>
        <taxon>Chelicerata</taxon>
        <taxon>Arachnida</taxon>
        <taxon>Araneae</taxon>
        <taxon>Araneomorphae</taxon>
        <taxon>Entelegynae</taxon>
        <taxon>Araneoidea</taxon>
        <taxon>Araneidae</taxon>
        <taxon>Araneus</taxon>
    </lineage>
</organism>
<keyword evidence="1" id="KW-0732">Signal</keyword>
<evidence type="ECO:0000313" key="2">
    <source>
        <dbReference type="EMBL" id="GBM14472.1"/>
    </source>
</evidence>
<accession>A0A4Y2DCF8</accession>
<keyword evidence="3" id="KW-1185">Reference proteome</keyword>
<sequence length="40" mass="4339">MKMKILIGCLSLLGIFEMCFSEEGGAGVLDCLNEEICQAE</sequence>
<proteinExistence type="predicted"/>
<gene>
    <name evidence="2" type="ORF">AVEN_101128_1</name>
</gene>
<protein>
    <submittedName>
        <fullName evidence="2">Uncharacterized protein</fullName>
    </submittedName>
</protein>
<feature type="non-terminal residue" evidence="2">
    <location>
        <position position="40"/>
    </location>
</feature>
<evidence type="ECO:0000256" key="1">
    <source>
        <dbReference type="SAM" id="SignalP"/>
    </source>
</evidence>
<evidence type="ECO:0000313" key="3">
    <source>
        <dbReference type="Proteomes" id="UP000499080"/>
    </source>
</evidence>
<dbReference type="Proteomes" id="UP000499080">
    <property type="component" value="Unassembled WGS sequence"/>
</dbReference>
<feature type="signal peptide" evidence="1">
    <location>
        <begin position="1"/>
        <end position="21"/>
    </location>
</feature>
<feature type="chain" id="PRO_5021428523" evidence="1">
    <location>
        <begin position="22"/>
        <end position="40"/>
    </location>
</feature>
<dbReference type="EMBL" id="BGPR01000344">
    <property type="protein sequence ID" value="GBM14472.1"/>
    <property type="molecule type" value="Genomic_DNA"/>
</dbReference>